<gene>
    <name evidence="3" type="ORF">JS278_02987</name>
</gene>
<dbReference type="Proteomes" id="UP000251995">
    <property type="component" value="Chromosome"/>
</dbReference>
<dbReference type="PANTHER" id="PTHR35401:SF2">
    <property type="entry name" value="ABC-TYPE TRANSPORT SYSTEM"/>
    <property type="match status" value="1"/>
</dbReference>
<proteinExistence type="inferred from homology"/>
<dbReference type="PANTHER" id="PTHR35401">
    <property type="entry name" value="COPG FAMILY HELIX-TURN-HELIX PROTEIN-RELATED-RELATED"/>
    <property type="match status" value="1"/>
</dbReference>
<keyword evidence="4" id="KW-1185">Reference proteome</keyword>
<evidence type="ECO:0000313" key="3">
    <source>
        <dbReference type="EMBL" id="AXE40121.1"/>
    </source>
</evidence>
<dbReference type="AlphaFoldDB" id="A0A344UXX3"/>
<comment type="similarity">
    <text evidence="2">Belongs to the TacA antitoxin family.</text>
</comment>
<organism evidence="3 4">
    <name type="scientific">Acidipropionibacterium virtanenii</name>
    <dbReference type="NCBI Taxonomy" id="2057246"/>
    <lineage>
        <taxon>Bacteria</taxon>
        <taxon>Bacillati</taxon>
        <taxon>Actinomycetota</taxon>
        <taxon>Actinomycetes</taxon>
        <taxon>Propionibacteriales</taxon>
        <taxon>Propionibacteriaceae</taxon>
        <taxon>Acidipropionibacterium</taxon>
    </lineage>
</organism>
<keyword evidence="1" id="KW-1277">Toxin-antitoxin system</keyword>
<dbReference type="SUPFAM" id="SSF47598">
    <property type="entry name" value="Ribbon-helix-helix"/>
    <property type="match status" value="1"/>
</dbReference>
<accession>A0A344UXX3</accession>
<evidence type="ECO:0000256" key="1">
    <source>
        <dbReference type="ARBA" id="ARBA00022649"/>
    </source>
</evidence>
<evidence type="ECO:0000256" key="2">
    <source>
        <dbReference type="ARBA" id="ARBA00049988"/>
    </source>
</evidence>
<evidence type="ECO:0008006" key="5">
    <source>
        <dbReference type="Google" id="ProtNLM"/>
    </source>
</evidence>
<dbReference type="RefSeq" id="WP_181833761.1">
    <property type="nucleotide sequence ID" value="NZ_CP025198.1"/>
</dbReference>
<dbReference type="Gene3D" id="1.20.5.780">
    <property type="entry name" value="Single helix bin"/>
    <property type="match status" value="1"/>
</dbReference>
<protein>
    <recommendedName>
        <fullName evidence="5">DUF1778 domain-containing protein</fullName>
    </recommendedName>
</protein>
<dbReference type="Pfam" id="PF08681">
    <property type="entry name" value="TacA1"/>
    <property type="match status" value="1"/>
</dbReference>
<dbReference type="KEGG" id="acij:JS278_02987"/>
<dbReference type="InterPro" id="IPR010985">
    <property type="entry name" value="Ribbon_hlx_hlx"/>
</dbReference>
<evidence type="ECO:0000313" key="4">
    <source>
        <dbReference type="Proteomes" id="UP000251995"/>
    </source>
</evidence>
<dbReference type="EMBL" id="CP025198">
    <property type="protein sequence ID" value="AXE40121.1"/>
    <property type="molecule type" value="Genomic_DNA"/>
</dbReference>
<reference evidence="3 4" key="1">
    <citation type="submission" date="2017-12" db="EMBL/GenBank/DDBJ databases">
        <title>The whole genome sequence of the Acidipropionibacterium virtanenii sp. nov. type strain JS278.</title>
        <authorList>
            <person name="Laine P."/>
            <person name="Deptula P."/>
            <person name="Varmanen P."/>
            <person name="Auvinen P."/>
        </authorList>
    </citation>
    <scope>NUCLEOTIDE SEQUENCE [LARGE SCALE GENOMIC DNA]</scope>
    <source>
        <strain evidence="3 4">JS278</strain>
    </source>
</reference>
<dbReference type="GO" id="GO:0006355">
    <property type="term" value="P:regulation of DNA-templated transcription"/>
    <property type="evidence" value="ECO:0007669"/>
    <property type="project" value="InterPro"/>
</dbReference>
<sequence>MSTAAESPRDARLDLRLPQETRALLDEAASLAGTNLTDYVLGLVVPAARRDVLEAHQIRLSHEAWEDFLDVLDRPDNPELAALRGHTPAWGKPRS</sequence>
<name>A0A344UXX3_9ACTN</name>
<dbReference type="InterPro" id="IPR014795">
    <property type="entry name" value="TacA_1-like"/>
</dbReference>